<proteinExistence type="predicted"/>
<feature type="non-terminal residue" evidence="8">
    <location>
        <position position="438"/>
    </location>
</feature>
<reference evidence="8" key="1">
    <citation type="submission" date="2020-02" db="EMBL/GenBank/DDBJ databases">
        <authorList>
            <person name="Meier V. D."/>
        </authorList>
    </citation>
    <scope>NUCLEOTIDE SEQUENCE</scope>
    <source>
        <strain evidence="8">AVDCRST_MAG35</strain>
    </source>
</reference>
<dbReference type="InterPro" id="IPR050100">
    <property type="entry name" value="TRAFAC_GTPase_members"/>
</dbReference>
<dbReference type="CDD" id="cd04166">
    <property type="entry name" value="CysN_ATPS"/>
    <property type="match status" value="1"/>
</dbReference>
<dbReference type="GO" id="GO:0003924">
    <property type="term" value="F:GTPase activity"/>
    <property type="evidence" value="ECO:0007669"/>
    <property type="project" value="InterPro"/>
</dbReference>
<evidence type="ECO:0000259" key="7">
    <source>
        <dbReference type="PROSITE" id="PS51722"/>
    </source>
</evidence>
<keyword evidence="3 8" id="KW-0548">Nucleotidyltransferase</keyword>
<dbReference type="PRINTS" id="PR00315">
    <property type="entry name" value="ELONGATNFCT"/>
</dbReference>
<dbReference type="InterPro" id="IPR031157">
    <property type="entry name" value="G_TR_CS"/>
</dbReference>
<dbReference type="GO" id="GO:0004781">
    <property type="term" value="F:sulfate adenylyltransferase (ATP) activity"/>
    <property type="evidence" value="ECO:0007669"/>
    <property type="project" value="UniProtKB-EC"/>
</dbReference>
<dbReference type="NCBIfam" id="TIGR02034">
    <property type="entry name" value="CysN"/>
    <property type="match status" value="1"/>
</dbReference>
<keyword evidence="2 8" id="KW-0808">Transferase</keyword>
<dbReference type="InterPro" id="IPR044139">
    <property type="entry name" value="CysN_NoDQ_III"/>
</dbReference>
<dbReference type="InterPro" id="IPR011779">
    <property type="entry name" value="SO4_adenylTrfase_lsu"/>
</dbReference>
<evidence type="ECO:0000256" key="3">
    <source>
        <dbReference type="ARBA" id="ARBA00022695"/>
    </source>
</evidence>
<dbReference type="PANTHER" id="PTHR23115">
    <property type="entry name" value="TRANSLATION FACTOR"/>
    <property type="match status" value="1"/>
</dbReference>
<name>A0A6J4PS04_9ACTN</name>
<protein>
    <recommendedName>
        <fullName evidence="1">sulfate adenylyltransferase</fullName>
        <ecNumber evidence="1">2.7.7.4</ecNumber>
    </recommendedName>
</protein>
<dbReference type="GO" id="GO:0005525">
    <property type="term" value="F:GTP binding"/>
    <property type="evidence" value="ECO:0007669"/>
    <property type="project" value="UniProtKB-KW"/>
</dbReference>
<dbReference type="PROSITE" id="PS51722">
    <property type="entry name" value="G_TR_2"/>
    <property type="match status" value="1"/>
</dbReference>
<dbReference type="Pfam" id="PF00009">
    <property type="entry name" value="GTP_EFTU"/>
    <property type="match status" value="1"/>
</dbReference>
<gene>
    <name evidence="8" type="ORF">AVDCRST_MAG35-2170</name>
</gene>
<organism evidence="8">
    <name type="scientific">uncultured Quadrisphaera sp</name>
    <dbReference type="NCBI Taxonomy" id="904978"/>
    <lineage>
        <taxon>Bacteria</taxon>
        <taxon>Bacillati</taxon>
        <taxon>Actinomycetota</taxon>
        <taxon>Actinomycetes</taxon>
        <taxon>Kineosporiales</taxon>
        <taxon>Kineosporiaceae</taxon>
        <taxon>Quadrisphaera</taxon>
        <taxon>environmental samples</taxon>
    </lineage>
</organism>
<accession>A0A6J4PS04</accession>
<dbReference type="InterPro" id="IPR027417">
    <property type="entry name" value="P-loop_NTPase"/>
</dbReference>
<evidence type="ECO:0000313" key="8">
    <source>
        <dbReference type="EMBL" id="CAA9423914.1"/>
    </source>
</evidence>
<dbReference type="EMBL" id="CADCUY010000456">
    <property type="protein sequence ID" value="CAA9423914.1"/>
    <property type="molecule type" value="Genomic_DNA"/>
</dbReference>
<keyword evidence="6" id="KW-0342">GTP-binding</keyword>
<evidence type="ECO:0000256" key="4">
    <source>
        <dbReference type="ARBA" id="ARBA00022741"/>
    </source>
</evidence>
<feature type="domain" description="Tr-type G" evidence="7">
    <location>
        <begin position="12"/>
        <end position="222"/>
    </location>
</feature>
<dbReference type="AlphaFoldDB" id="A0A6J4PS04"/>
<dbReference type="SUPFAM" id="SSF50465">
    <property type="entry name" value="EF-Tu/eEF-1alpha/eIF2-gamma C-terminal domain"/>
    <property type="match status" value="1"/>
</dbReference>
<dbReference type="Gene3D" id="2.40.30.10">
    <property type="entry name" value="Translation factors"/>
    <property type="match status" value="2"/>
</dbReference>
<dbReference type="GO" id="GO:0005524">
    <property type="term" value="F:ATP binding"/>
    <property type="evidence" value="ECO:0007669"/>
    <property type="project" value="UniProtKB-KW"/>
</dbReference>
<dbReference type="GO" id="GO:0006790">
    <property type="term" value="P:sulfur compound metabolic process"/>
    <property type="evidence" value="ECO:0007669"/>
    <property type="project" value="InterPro"/>
</dbReference>
<dbReference type="Gene3D" id="3.40.50.300">
    <property type="entry name" value="P-loop containing nucleotide triphosphate hydrolases"/>
    <property type="match status" value="1"/>
</dbReference>
<dbReference type="InterPro" id="IPR041757">
    <property type="entry name" value="CysN_GTP-bd"/>
</dbReference>
<dbReference type="EC" id="2.7.7.4" evidence="1"/>
<dbReference type="SUPFAM" id="SSF52540">
    <property type="entry name" value="P-loop containing nucleoside triphosphate hydrolases"/>
    <property type="match status" value="1"/>
</dbReference>
<dbReference type="InterPro" id="IPR054696">
    <property type="entry name" value="GTP-eEF1A_C"/>
</dbReference>
<evidence type="ECO:0000256" key="5">
    <source>
        <dbReference type="ARBA" id="ARBA00022840"/>
    </source>
</evidence>
<dbReference type="CDD" id="cd04095">
    <property type="entry name" value="CysN_NoDQ_III"/>
    <property type="match status" value="1"/>
</dbReference>
<dbReference type="SUPFAM" id="SSF50447">
    <property type="entry name" value="Translation proteins"/>
    <property type="match status" value="1"/>
</dbReference>
<dbReference type="PROSITE" id="PS00301">
    <property type="entry name" value="G_TR_1"/>
    <property type="match status" value="1"/>
</dbReference>
<dbReference type="Pfam" id="PF22594">
    <property type="entry name" value="GTP-eEF1A_C"/>
    <property type="match status" value="1"/>
</dbReference>
<keyword evidence="5" id="KW-0067">ATP-binding</keyword>
<evidence type="ECO:0000256" key="6">
    <source>
        <dbReference type="ARBA" id="ARBA00023134"/>
    </source>
</evidence>
<keyword evidence="4" id="KW-0547">Nucleotide-binding</keyword>
<dbReference type="InterPro" id="IPR009001">
    <property type="entry name" value="Transl_elong_EF1A/Init_IF2_C"/>
</dbReference>
<sequence length="438" mass="46362">MAAPPARQARPRELVRLATAGSVDDGKSTLIGRLLHDTGSLPLDHLEGVRTADGGHDLAALSDGLRAEREQGITIDVAYRYFSTERRSFVLADTPGHERYTRNMFTGASTAHVAVLLVDARAGVLRQTRRHARIASLLAVPHLVAAVNKMDLVGWDQARFEAIADDLRAMAAHLGGAGAPDLLVVPMSALAGDNVVHGSTRAPWYQGPTLLEHLEDVEVAAAAGHGHPLRLPVQLASRPEAGRRRRYSGRMASGALAVGDAVVVLPSGATTTVTAVDTLDDARTVAVPPLSVSVELADELDVGRGDMVVGAPGRGAGQVAQPVLAREVDVSACWMAAEPLREGDRVLVKHTTRTVRAVVAALHRRVDPETLAEHERPEELRLNDIGVLTLRTASLLVVDPYARNRETGALILVDEHTNDTVGAGTVLAARPAGARAPA</sequence>
<evidence type="ECO:0000256" key="1">
    <source>
        <dbReference type="ARBA" id="ARBA00012391"/>
    </source>
</evidence>
<dbReference type="InterPro" id="IPR009000">
    <property type="entry name" value="Transl_B-barrel_sf"/>
</dbReference>
<dbReference type="InterPro" id="IPR000795">
    <property type="entry name" value="T_Tr_GTP-bd_dom"/>
</dbReference>
<dbReference type="FunFam" id="3.40.50.300:FF:000119">
    <property type="entry name" value="Sulfate adenylyltransferase subunit 1"/>
    <property type="match status" value="1"/>
</dbReference>
<evidence type="ECO:0000256" key="2">
    <source>
        <dbReference type="ARBA" id="ARBA00022679"/>
    </source>
</evidence>